<proteinExistence type="predicted"/>
<evidence type="ECO:0000259" key="2">
    <source>
        <dbReference type="PROSITE" id="PS50975"/>
    </source>
</evidence>
<keyword evidence="1" id="KW-0547">Nucleotide-binding</keyword>
<dbReference type="EMBL" id="FONV01000003">
    <property type="protein sequence ID" value="SFE72320.1"/>
    <property type="molecule type" value="Genomic_DNA"/>
</dbReference>
<dbReference type="PROSITE" id="PS50975">
    <property type="entry name" value="ATP_GRASP"/>
    <property type="match status" value="1"/>
</dbReference>
<evidence type="ECO:0000256" key="1">
    <source>
        <dbReference type="PROSITE-ProRule" id="PRU00409"/>
    </source>
</evidence>
<dbReference type="RefSeq" id="WP_093611649.1">
    <property type="nucleotide sequence ID" value="NZ_BOMT01000006.1"/>
</dbReference>
<dbReference type="InterPro" id="IPR013815">
    <property type="entry name" value="ATP_grasp_subdomain_1"/>
</dbReference>
<accession>A0A1I2CX67</accession>
<sequence>MRIALVTSHTLPEAHWHDSDAAPLAAELARAGVTAELVPWDGPGDTRWTGFDGVILQSPWSMWPRRAAFHRWLDARVADGLRLLNPADIVRLAADKRYLPRLAAAGVPTVATSLLDGDDDLEDRLRAAYPRRSAARRSIVVKPVASGGALGIREFGPEAVEAARAHAAELIATGGAALVQPYMETIDTHREYGVVTLGDEVSHAITKAAILRPGSDQRAFHPDPRPVTLTAAQIDAVQRAHRAFLALREGDAPPYSVRLDFLVDPASDPGFLLLEVEAVAPVKFFALHPDRPAVFARAVVRLIEGQAF</sequence>
<evidence type="ECO:0000313" key="3">
    <source>
        <dbReference type="EMBL" id="SFE72320.1"/>
    </source>
</evidence>
<dbReference type="GO" id="GO:0005524">
    <property type="term" value="F:ATP binding"/>
    <property type="evidence" value="ECO:0007669"/>
    <property type="project" value="UniProtKB-UniRule"/>
</dbReference>
<gene>
    <name evidence="3" type="ORF">SAMN05421541_103231</name>
</gene>
<organism evidence="3 4">
    <name type="scientific">Actinoplanes philippinensis</name>
    <dbReference type="NCBI Taxonomy" id="35752"/>
    <lineage>
        <taxon>Bacteria</taxon>
        <taxon>Bacillati</taxon>
        <taxon>Actinomycetota</taxon>
        <taxon>Actinomycetes</taxon>
        <taxon>Micromonosporales</taxon>
        <taxon>Micromonosporaceae</taxon>
        <taxon>Actinoplanes</taxon>
    </lineage>
</organism>
<dbReference type="SUPFAM" id="SSF56059">
    <property type="entry name" value="Glutathione synthetase ATP-binding domain-like"/>
    <property type="match status" value="1"/>
</dbReference>
<evidence type="ECO:0000313" key="4">
    <source>
        <dbReference type="Proteomes" id="UP000199645"/>
    </source>
</evidence>
<dbReference type="OrthoDB" id="3373978at2"/>
<name>A0A1I2CX67_9ACTN</name>
<dbReference type="Proteomes" id="UP000199645">
    <property type="component" value="Unassembled WGS sequence"/>
</dbReference>
<dbReference type="InterPro" id="IPR011761">
    <property type="entry name" value="ATP-grasp"/>
</dbReference>
<keyword evidence="1" id="KW-0067">ATP-binding</keyword>
<dbReference type="InterPro" id="IPR053191">
    <property type="entry name" value="DcsG_Biosynth_Enzyme"/>
</dbReference>
<dbReference type="STRING" id="35752.SAMN05421541_103231"/>
<reference evidence="3 4" key="1">
    <citation type="submission" date="2016-10" db="EMBL/GenBank/DDBJ databases">
        <authorList>
            <person name="de Groot N.N."/>
        </authorList>
    </citation>
    <scope>NUCLEOTIDE SEQUENCE [LARGE SCALE GENOMIC DNA]</scope>
    <source>
        <strain evidence="3 4">DSM 43019</strain>
    </source>
</reference>
<keyword evidence="4" id="KW-1185">Reference proteome</keyword>
<dbReference type="GO" id="GO:0046872">
    <property type="term" value="F:metal ion binding"/>
    <property type="evidence" value="ECO:0007669"/>
    <property type="project" value="InterPro"/>
</dbReference>
<dbReference type="PANTHER" id="PTHR39217">
    <property type="match status" value="1"/>
</dbReference>
<dbReference type="Gene3D" id="3.30.470.20">
    <property type="entry name" value="ATP-grasp fold, B domain"/>
    <property type="match status" value="1"/>
</dbReference>
<dbReference type="AlphaFoldDB" id="A0A1I2CX67"/>
<protein>
    <recommendedName>
        <fullName evidence="2">ATP-grasp domain-containing protein</fullName>
    </recommendedName>
</protein>
<dbReference type="Gene3D" id="3.30.1490.20">
    <property type="entry name" value="ATP-grasp fold, A domain"/>
    <property type="match status" value="1"/>
</dbReference>
<dbReference type="PANTHER" id="PTHR39217:SF1">
    <property type="entry name" value="GLUTATHIONE SYNTHETASE"/>
    <property type="match status" value="1"/>
</dbReference>
<feature type="domain" description="ATP-grasp" evidence="2">
    <location>
        <begin position="99"/>
        <end position="304"/>
    </location>
</feature>